<evidence type="ECO:0000256" key="1">
    <source>
        <dbReference type="SAM" id="MobiDB-lite"/>
    </source>
</evidence>
<protein>
    <submittedName>
        <fullName evidence="2">Uncharacterized protein</fullName>
    </submittedName>
</protein>
<dbReference type="InterPro" id="IPR021229">
    <property type="entry name" value="DUF2800"/>
</dbReference>
<proteinExistence type="predicted"/>
<gene>
    <name evidence="2" type="ORF">DI609_10905</name>
</gene>
<accession>A0A2W5AYA8</accession>
<dbReference type="EMBL" id="QFNY01000297">
    <property type="protein sequence ID" value="PZO98346.1"/>
    <property type="molecule type" value="Genomic_DNA"/>
</dbReference>
<dbReference type="Proteomes" id="UP000249451">
    <property type="component" value="Unassembled WGS sequence"/>
</dbReference>
<name>A0A2W5AYA8_9CORY</name>
<evidence type="ECO:0000313" key="2">
    <source>
        <dbReference type="EMBL" id="PZO98346.1"/>
    </source>
</evidence>
<reference evidence="2 3" key="1">
    <citation type="submission" date="2017-11" db="EMBL/GenBank/DDBJ databases">
        <title>Infants hospitalized years apart are colonized by the same room-sourced microbial strains.</title>
        <authorList>
            <person name="Brooks B."/>
            <person name="Olm M.R."/>
            <person name="Firek B.A."/>
            <person name="Baker R."/>
            <person name="Thomas B.C."/>
            <person name="Morowitz M.J."/>
            <person name="Banfield J.F."/>
        </authorList>
    </citation>
    <scope>NUCLEOTIDE SEQUENCE [LARGE SCALE GENOMIC DNA]</scope>
    <source>
        <strain evidence="2">S2_012_000_R3_87</strain>
    </source>
</reference>
<feature type="non-terminal residue" evidence="2">
    <location>
        <position position="1"/>
    </location>
</feature>
<feature type="region of interest" description="Disordered" evidence="1">
    <location>
        <begin position="21"/>
        <end position="58"/>
    </location>
</feature>
<sequence length="58" mass="6169">GITAMTKLLGKKQFQDTLGDLVHKPAGKPTLVPESDKRPALQAATPETVFQPIGGKNQ</sequence>
<dbReference type="Pfam" id="PF10926">
    <property type="entry name" value="DUF2800"/>
    <property type="match status" value="1"/>
</dbReference>
<dbReference type="AlphaFoldDB" id="A0A2W5AYA8"/>
<evidence type="ECO:0000313" key="3">
    <source>
        <dbReference type="Proteomes" id="UP000249451"/>
    </source>
</evidence>
<comment type="caution">
    <text evidence="2">The sequence shown here is derived from an EMBL/GenBank/DDBJ whole genome shotgun (WGS) entry which is preliminary data.</text>
</comment>
<organism evidence="2 3">
    <name type="scientific">Corynebacterium urealyticum</name>
    <dbReference type="NCBI Taxonomy" id="43771"/>
    <lineage>
        <taxon>Bacteria</taxon>
        <taxon>Bacillati</taxon>
        <taxon>Actinomycetota</taxon>
        <taxon>Actinomycetes</taxon>
        <taxon>Mycobacteriales</taxon>
        <taxon>Corynebacteriaceae</taxon>
        <taxon>Corynebacterium</taxon>
    </lineage>
</organism>